<dbReference type="Proteomes" id="UP000232003">
    <property type="component" value="Chromosome"/>
</dbReference>
<organism evidence="1 2">
    <name type="scientific">Nostoc flagelliforme CCNUN1</name>
    <dbReference type="NCBI Taxonomy" id="2038116"/>
    <lineage>
        <taxon>Bacteria</taxon>
        <taxon>Bacillati</taxon>
        <taxon>Cyanobacteriota</taxon>
        <taxon>Cyanophyceae</taxon>
        <taxon>Nostocales</taxon>
        <taxon>Nostocaceae</taxon>
        <taxon>Nostoc</taxon>
    </lineage>
</organism>
<keyword evidence="2" id="KW-1185">Reference proteome</keyword>
<proteinExistence type="predicted"/>
<dbReference type="AlphaFoldDB" id="A0A2K8T3D8"/>
<sequence length="199" mass="22940">MVADSSGWVEEKLLIKEESEFAESEYFYYIVPEELANSPAFDGQKWVETYGECPNFCLSYEACKYILAVCDEYDLIVEIVRTKDKISCLINYEDSEDLSPTIILLNELPDLISLAITLSWLKFVGYNRLNLQLIKSCLSCKYVEIAHAAWDCKHPSFSIVDVSGLVHKAEDDINYEVEELAFTYAQHCPLYRAKTYPYF</sequence>
<evidence type="ECO:0000313" key="2">
    <source>
        <dbReference type="Proteomes" id="UP000232003"/>
    </source>
</evidence>
<gene>
    <name evidence="1" type="ORF">COO91_08348</name>
</gene>
<name>A0A2K8T3D8_9NOSO</name>
<dbReference type="RefSeq" id="WP_100902345.1">
    <property type="nucleotide sequence ID" value="NZ_CAWNNC010000001.1"/>
</dbReference>
<dbReference type="EMBL" id="CP024785">
    <property type="protein sequence ID" value="AUB42236.1"/>
    <property type="molecule type" value="Genomic_DNA"/>
</dbReference>
<dbReference type="KEGG" id="nfl:COO91_08348"/>
<protein>
    <submittedName>
        <fullName evidence="1">Uncharacterized protein</fullName>
    </submittedName>
</protein>
<reference evidence="1 2" key="1">
    <citation type="submission" date="2017-11" db="EMBL/GenBank/DDBJ databases">
        <title>Complete genome of a free-living desiccation-tolerant cyanobacterium and its photosynthetic adaptation to extreme terrestrial habitat.</title>
        <authorList>
            <person name="Shang J."/>
        </authorList>
    </citation>
    <scope>NUCLEOTIDE SEQUENCE [LARGE SCALE GENOMIC DNA]</scope>
    <source>
        <strain evidence="1 2">CCNUN1</strain>
    </source>
</reference>
<evidence type="ECO:0000313" key="1">
    <source>
        <dbReference type="EMBL" id="AUB42236.1"/>
    </source>
</evidence>
<accession>A0A2K8T3D8</accession>